<protein>
    <submittedName>
        <fullName evidence="1">Uncharacterized protein</fullName>
    </submittedName>
</protein>
<accession>A0A2C9UYB4</accession>
<reference evidence="1" key="1">
    <citation type="submission" date="2016-02" db="EMBL/GenBank/DDBJ databases">
        <title>WGS assembly of Manihot esculenta.</title>
        <authorList>
            <person name="Bredeson J.V."/>
            <person name="Prochnik S.E."/>
            <person name="Lyons J.B."/>
            <person name="Schmutz J."/>
            <person name="Grimwood J."/>
            <person name="Vrebalov J."/>
            <person name="Bart R.S."/>
            <person name="Amuge T."/>
            <person name="Ferguson M.E."/>
            <person name="Green R."/>
            <person name="Putnam N."/>
            <person name="Stites J."/>
            <person name="Rounsley S."/>
            <person name="Rokhsar D.S."/>
        </authorList>
    </citation>
    <scope>NUCLEOTIDE SEQUENCE [LARGE SCALE GENOMIC DNA]</scope>
    <source>
        <tissue evidence="1">Leaf</tissue>
    </source>
</reference>
<organism evidence="1">
    <name type="scientific">Manihot esculenta</name>
    <name type="common">Cassava</name>
    <name type="synonym">Jatropha manihot</name>
    <dbReference type="NCBI Taxonomy" id="3983"/>
    <lineage>
        <taxon>Eukaryota</taxon>
        <taxon>Viridiplantae</taxon>
        <taxon>Streptophyta</taxon>
        <taxon>Embryophyta</taxon>
        <taxon>Tracheophyta</taxon>
        <taxon>Spermatophyta</taxon>
        <taxon>Magnoliopsida</taxon>
        <taxon>eudicotyledons</taxon>
        <taxon>Gunneridae</taxon>
        <taxon>Pentapetalae</taxon>
        <taxon>rosids</taxon>
        <taxon>fabids</taxon>
        <taxon>Malpighiales</taxon>
        <taxon>Euphorbiaceae</taxon>
        <taxon>Crotonoideae</taxon>
        <taxon>Manihoteae</taxon>
        <taxon>Manihot</taxon>
    </lineage>
</organism>
<dbReference type="EMBL" id="CM004397">
    <property type="protein sequence ID" value="OAY36672.1"/>
    <property type="molecule type" value="Genomic_DNA"/>
</dbReference>
<proteinExistence type="predicted"/>
<evidence type="ECO:0000313" key="1">
    <source>
        <dbReference type="EMBL" id="OAY36672.1"/>
    </source>
</evidence>
<dbReference type="AlphaFoldDB" id="A0A2C9UYB4"/>
<name>A0A2C9UYB4_MANES</name>
<sequence>MGTPKIQLQKSFQRLMFYRINQHQLLRGSLPGAWLAYKKTF</sequence>
<gene>
    <name evidence="1" type="ORF">MANES_11G038300</name>
</gene>